<evidence type="ECO:0000313" key="2">
    <source>
        <dbReference type="EMBL" id="NZA02191.1"/>
    </source>
</evidence>
<reference evidence="2 3" key="1">
    <citation type="submission" date="2020-07" db="EMBL/GenBank/DDBJ databases">
        <authorList>
            <person name="Maaloum M."/>
        </authorList>
    </citation>
    <scope>NUCLEOTIDE SEQUENCE [LARGE SCALE GENOMIC DNA]</scope>
    <source>
        <strain evidence="2 3">GCS-AN-3</strain>
    </source>
</reference>
<accession>A0A853IVS0</accession>
<protein>
    <submittedName>
        <fullName evidence="2">Uncharacterized protein</fullName>
    </submittedName>
</protein>
<dbReference type="EMBL" id="JACCKX010000001">
    <property type="protein sequence ID" value="NZA02191.1"/>
    <property type="molecule type" value="Genomic_DNA"/>
</dbReference>
<dbReference type="RefSeq" id="WP_180550544.1">
    <property type="nucleotide sequence ID" value="NZ_JACCKX010000001.1"/>
</dbReference>
<proteinExistence type="predicted"/>
<evidence type="ECO:0000313" key="3">
    <source>
        <dbReference type="Proteomes" id="UP000589716"/>
    </source>
</evidence>
<sequence>MLGLALVACESSPPTDSVVAAAASAPAAAASTAAAALPQRPAPLGAASVPEPPASRASAPPPARTESHGYALHWQRPPVRAEGDGVTVVPQGWGRGVRLVVTSSAGVGQVEVRPVRGVWPHRVQVEFEYAAGRPFDVLEGVRFQVVNPAHTAGDEVPPLPPDGFSIWQRDSRFWVALPEGWLERQQTLRIGWVDRYRR</sequence>
<organism evidence="2 3">
    <name type="scientific">Ottowia beijingensis</name>
    <dbReference type="NCBI Taxonomy" id="1207057"/>
    <lineage>
        <taxon>Bacteria</taxon>
        <taxon>Pseudomonadati</taxon>
        <taxon>Pseudomonadota</taxon>
        <taxon>Betaproteobacteria</taxon>
        <taxon>Burkholderiales</taxon>
        <taxon>Comamonadaceae</taxon>
        <taxon>Ottowia</taxon>
    </lineage>
</organism>
<dbReference type="AlphaFoldDB" id="A0A853IVS0"/>
<comment type="caution">
    <text evidence="2">The sequence shown here is derived from an EMBL/GenBank/DDBJ whole genome shotgun (WGS) entry which is preliminary data.</text>
</comment>
<evidence type="ECO:0000256" key="1">
    <source>
        <dbReference type="SAM" id="MobiDB-lite"/>
    </source>
</evidence>
<gene>
    <name evidence="2" type="ORF">H0I39_11330</name>
</gene>
<keyword evidence="3" id="KW-1185">Reference proteome</keyword>
<dbReference type="Proteomes" id="UP000589716">
    <property type="component" value="Unassembled WGS sequence"/>
</dbReference>
<feature type="compositionally biased region" description="Low complexity" evidence="1">
    <location>
        <begin position="41"/>
        <end position="58"/>
    </location>
</feature>
<feature type="region of interest" description="Disordered" evidence="1">
    <location>
        <begin position="41"/>
        <end position="67"/>
    </location>
</feature>
<name>A0A853IVS0_9BURK</name>